<name>A0A1G6MEQ4_9BACT</name>
<evidence type="ECO:0000313" key="2">
    <source>
        <dbReference type="Proteomes" id="UP000199060"/>
    </source>
</evidence>
<accession>A0A1G6MEQ4</accession>
<sequence>MRTYRAKYRQEIAEEFGISAITLTRWIQKEKLVISRGLISPKEQVLIYSNVYL</sequence>
<dbReference type="Proteomes" id="UP000199060">
    <property type="component" value="Unassembled WGS sequence"/>
</dbReference>
<dbReference type="AlphaFoldDB" id="A0A1G6MEQ4"/>
<dbReference type="EMBL" id="FNAC01000001">
    <property type="protein sequence ID" value="SDC54098.1"/>
    <property type="molecule type" value="Genomic_DNA"/>
</dbReference>
<proteinExistence type="predicted"/>
<gene>
    <name evidence="1" type="ORF">SAMN04488104_1001155</name>
</gene>
<organism evidence="1 2">
    <name type="scientific">Algoriphagus faecimaris</name>
    <dbReference type="NCBI Taxonomy" id="686796"/>
    <lineage>
        <taxon>Bacteria</taxon>
        <taxon>Pseudomonadati</taxon>
        <taxon>Bacteroidota</taxon>
        <taxon>Cytophagia</taxon>
        <taxon>Cytophagales</taxon>
        <taxon>Cyclobacteriaceae</taxon>
        <taxon>Algoriphagus</taxon>
    </lineage>
</organism>
<evidence type="ECO:0000313" key="1">
    <source>
        <dbReference type="EMBL" id="SDC54098.1"/>
    </source>
</evidence>
<reference evidence="2" key="1">
    <citation type="submission" date="2016-10" db="EMBL/GenBank/DDBJ databases">
        <authorList>
            <person name="Varghese N."/>
            <person name="Submissions S."/>
        </authorList>
    </citation>
    <scope>NUCLEOTIDE SEQUENCE [LARGE SCALE GENOMIC DNA]</scope>
    <source>
        <strain evidence="2">DSM 23095</strain>
    </source>
</reference>
<protein>
    <submittedName>
        <fullName evidence="1">Uncharacterized protein</fullName>
    </submittedName>
</protein>
<dbReference type="RefSeq" id="WP_169712689.1">
    <property type="nucleotide sequence ID" value="NZ_FNAC01000001.1"/>
</dbReference>
<keyword evidence="2" id="KW-1185">Reference proteome</keyword>